<accession>A0A0U5GKJ2</accession>
<keyword evidence="2" id="KW-0812">Transmembrane</keyword>
<gene>
    <name evidence="4" type="ORF">ASPCAL01692</name>
</gene>
<dbReference type="Pfam" id="PF20237">
    <property type="entry name" value="DUF6594"/>
    <property type="match status" value="1"/>
</dbReference>
<sequence length="307" mass="35424">MSPGFDSPNMDTRHTHATQSPNREQDTTDVEKAEKLAKDKRARKEIGYAGYAELIASADNFWIFRRFDRLNARVMLSMQDEIVDLEQNLDAVDKTAAAEPGDDVNNGTLRNDTNARRRALVHTAREKLGNYYRHVYYYSQMRQHHDADPKHVDNTIAWFDVQGSAIDDAEKAYLSQDDAVALVSMQSSPLRRFLERWPAFRLFRQWRKFVHSPTLENVQYRDTDKIKCFVKLITVSFVLIMLIAPLWVLMYLEMTIMKLVVNTVFTAFFLVMLSYVSNARTQEAVAATAGYCAVLMVFMQLQAEISR</sequence>
<keyword evidence="2" id="KW-1133">Transmembrane helix</keyword>
<keyword evidence="2" id="KW-0472">Membrane</keyword>
<organism evidence="4 5">
    <name type="scientific">Aspergillus calidoustus</name>
    <dbReference type="NCBI Taxonomy" id="454130"/>
    <lineage>
        <taxon>Eukaryota</taxon>
        <taxon>Fungi</taxon>
        <taxon>Dikarya</taxon>
        <taxon>Ascomycota</taxon>
        <taxon>Pezizomycotina</taxon>
        <taxon>Eurotiomycetes</taxon>
        <taxon>Eurotiomycetidae</taxon>
        <taxon>Eurotiales</taxon>
        <taxon>Aspergillaceae</taxon>
        <taxon>Aspergillus</taxon>
        <taxon>Aspergillus subgen. Nidulantes</taxon>
    </lineage>
</organism>
<protein>
    <recommendedName>
        <fullName evidence="3">DUF6594 domain-containing protein</fullName>
    </recommendedName>
</protein>
<evidence type="ECO:0000256" key="1">
    <source>
        <dbReference type="SAM" id="MobiDB-lite"/>
    </source>
</evidence>
<proteinExistence type="predicted"/>
<feature type="compositionally biased region" description="Basic and acidic residues" evidence="1">
    <location>
        <begin position="23"/>
        <end position="36"/>
    </location>
</feature>
<evidence type="ECO:0000313" key="5">
    <source>
        <dbReference type="Proteomes" id="UP000054771"/>
    </source>
</evidence>
<dbReference type="InterPro" id="IPR046529">
    <property type="entry name" value="DUF6594"/>
</dbReference>
<reference evidence="5" key="1">
    <citation type="journal article" date="2016" name="Genome Announc.">
        <title>Draft genome sequences of fungus Aspergillus calidoustus.</title>
        <authorList>
            <person name="Horn F."/>
            <person name="Linde J."/>
            <person name="Mattern D.J."/>
            <person name="Walther G."/>
            <person name="Guthke R."/>
            <person name="Scherlach K."/>
            <person name="Martin K."/>
            <person name="Brakhage A.A."/>
            <person name="Petzke L."/>
            <person name="Valiante V."/>
        </authorList>
    </citation>
    <scope>NUCLEOTIDE SEQUENCE [LARGE SCALE GENOMIC DNA]</scope>
    <source>
        <strain evidence="5">SF006504</strain>
    </source>
</reference>
<dbReference type="Proteomes" id="UP000054771">
    <property type="component" value="Unassembled WGS sequence"/>
</dbReference>
<dbReference type="PANTHER" id="PTHR34502:SF4">
    <property type="entry name" value="DUF6594 DOMAIN-CONTAINING PROTEIN"/>
    <property type="match status" value="1"/>
</dbReference>
<evidence type="ECO:0000313" key="4">
    <source>
        <dbReference type="EMBL" id="CEN59240.1"/>
    </source>
</evidence>
<dbReference type="PANTHER" id="PTHR34502">
    <property type="entry name" value="DUF6594 DOMAIN-CONTAINING PROTEIN-RELATED"/>
    <property type="match status" value="1"/>
</dbReference>
<dbReference type="OMA" id="YLEMTIM"/>
<dbReference type="AlphaFoldDB" id="A0A0U5GKJ2"/>
<evidence type="ECO:0000259" key="3">
    <source>
        <dbReference type="Pfam" id="PF20237"/>
    </source>
</evidence>
<dbReference type="EMBL" id="CDMC01000002">
    <property type="protein sequence ID" value="CEN59240.1"/>
    <property type="molecule type" value="Genomic_DNA"/>
</dbReference>
<evidence type="ECO:0000256" key="2">
    <source>
        <dbReference type="SAM" id="Phobius"/>
    </source>
</evidence>
<feature type="transmembrane region" description="Helical" evidence="2">
    <location>
        <begin position="284"/>
        <end position="301"/>
    </location>
</feature>
<feature type="transmembrane region" description="Helical" evidence="2">
    <location>
        <begin position="259"/>
        <end position="278"/>
    </location>
</feature>
<feature type="transmembrane region" description="Helical" evidence="2">
    <location>
        <begin position="229"/>
        <end position="252"/>
    </location>
</feature>
<dbReference type="OrthoDB" id="5416037at2759"/>
<feature type="domain" description="DUF6594" evidence="3">
    <location>
        <begin position="48"/>
        <end position="296"/>
    </location>
</feature>
<dbReference type="STRING" id="454130.A0A0U5GKJ2"/>
<feature type="region of interest" description="Disordered" evidence="1">
    <location>
        <begin position="1"/>
        <end position="36"/>
    </location>
</feature>
<keyword evidence="5" id="KW-1185">Reference proteome</keyword>
<name>A0A0U5GKJ2_ASPCI</name>